<protein>
    <submittedName>
        <fullName evidence="2">Uncharacterized protein</fullName>
    </submittedName>
</protein>
<name>A0A917AEK2_9RHOB</name>
<evidence type="ECO:0000313" key="2">
    <source>
        <dbReference type="EMBL" id="GGE44709.1"/>
    </source>
</evidence>
<sequence length="71" mass="7719">MRGTLVVSCDPSPGHGQRHNFDVSNRKGRRDMRGVPLISGAAQTSKRSAFITLVQAATKSFTNFSPLSDWA</sequence>
<evidence type="ECO:0000256" key="1">
    <source>
        <dbReference type="SAM" id="MobiDB-lite"/>
    </source>
</evidence>
<comment type="caution">
    <text evidence="2">The sequence shown here is derived from an EMBL/GenBank/DDBJ whole genome shotgun (WGS) entry which is preliminary data.</text>
</comment>
<feature type="region of interest" description="Disordered" evidence="1">
    <location>
        <begin position="1"/>
        <end position="30"/>
    </location>
</feature>
<evidence type="ECO:0000313" key="3">
    <source>
        <dbReference type="Proteomes" id="UP000612855"/>
    </source>
</evidence>
<dbReference type="AlphaFoldDB" id="A0A917AEK2"/>
<dbReference type="Proteomes" id="UP000612855">
    <property type="component" value="Unassembled WGS sequence"/>
</dbReference>
<proteinExistence type="predicted"/>
<reference evidence="3" key="1">
    <citation type="journal article" date="2019" name="Int. J. Syst. Evol. Microbiol.">
        <title>The Global Catalogue of Microorganisms (GCM) 10K type strain sequencing project: providing services to taxonomists for standard genome sequencing and annotation.</title>
        <authorList>
            <consortium name="The Broad Institute Genomics Platform"/>
            <consortium name="The Broad Institute Genome Sequencing Center for Infectious Disease"/>
            <person name="Wu L."/>
            <person name="Ma J."/>
        </authorList>
    </citation>
    <scope>NUCLEOTIDE SEQUENCE [LARGE SCALE GENOMIC DNA]</scope>
    <source>
        <strain evidence="3">CGMCC 1.12664</strain>
    </source>
</reference>
<accession>A0A917AEK2</accession>
<keyword evidence="3" id="KW-1185">Reference proteome</keyword>
<dbReference type="EMBL" id="BMFJ01000002">
    <property type="protein sequence ID" value="GGE44709.1"/>
    <property type="molecule type" value="Genomic_DNA"/>
</dbReference>
<organism evidence="2 3">
    <name type="scientific">Primorskyibacter flagellatus</name>
    <dbReference type="NCBI Taxonomy" id="1387277"/>
    <lineage>
        <taxon>Bacteria</taxon>
        <taxon>Pseudomonadati</taxon>
        <taxon>Pseudomonadota</taxon>
        <taxon>Alphaproteobacteria</taxon>
        <taxon>Rhodobacterales</taxon>
        <taxon>Roseobacteraceae</taxon>
        <taxon>Primorskyibacter</taxon>
    </lineage>
</organism>
<gene>
    <name evidence="2" type="ORF">GCM10011360_34970</name>
</gene>